<dbReference type="GO" id="GO:0046854">
    <property type="term" value="P:phosphatidylinositol phosphate biosynthetic process"/>
    <property type="evidence" value="ECO:0007669"/>
    <property type="project" value="TreeGrafter"/>
</dbReference>
<dbReference type="PANTHER" id="PTHR23083">
    <property type="entry name" value="TETRATRICOPEPTIDE REPEAT PROTEIN, TPR"/>
    <property type="match status" value="1"/>
</dbReference>
<dbReference type="InterPro" id="IPR051722">
    <property type="entry name" value="Endocytosis_PI4K-reg_protein"/>
</dbReference>
<protein>
    <submittedName>
        <fullName evidence="4">Tetratricopeptide repeat protein 7B</fullName>
    </submittedName>
</protein>
<evidence type="ECO:0000259" key="3">
    <source>
        <dbReference type="Pfam" id="PF19440"/>
    </source>
</evidence>
<dbReference type="InterPro" id="IPR045819">
    <property type="entry name" value="TTC7_N"/>
</dbReference>
<dbReference type="Proteomes" id="UP001163046">
    <property type="component" value="Unassembled WGS sequence"/>
</dbReference>
<dbReference type="GO" id="GO:0005886">
    <property type="term" value="C:plasma membrane"/>
    <property type="evidence" value="ECO:0007669"/>
    <property type="project" value="TreeGrafter"/>
</dbReference>
<dbReference type="GO" id="GO:0072659">
    <property type="term" value="P:protein localization to plasma membrane"/>
    <property type="evidence" value="ECO:0007669"/>
    <property type="project" value="TreeGrafter"/>
</dbReference>
<dbReference type="EMBL" id="MU825917">
    <property type="protein sequence ID" value="KAJ7382698.1"/>
    <property type="molecule type" value="Genomic_DNA"/>
</dbReference>
<evidence type="ECO:0000313" key="5">
    <source>
        <dbReference type="Proteomes" id="UP001163046"/>
    </source>
</evidence>
<comment type="caution">
    <text evidence="4">The sequence shown here is derived from an EMBL/GenBank/DDBJ whole genome shotgun (WGS) entry which is preliminary data.</text>
</comment>
<dbReference type="Gene3D" id="1.25.40.10">
    <property type="entry name" value="Tetratricopeptide repeat domain"/>
    <property type="match status" value="1"/>
</dbReference>
<dbReference type="Pfam" id="PF19440">
    <property type="entry name" value="TTC7_N"/>
    <property type="match status" value="1"/>
</dbReference>
<dbReference type="AlphaFoldDB" id="A0A9W9ZJ45"/>
<dbReference type="SUPFAM" id="SSF48452">
    <property type="entry name" value="TPR-like"/>
    <property type="match status" value="1"/>
</dbReference>
<organism evidence="4 5">
    <name type="scientific">Desmophyllum pertusum</name>
    <dbReference type="NCBI Taxonomy" id="174260"/>
    <lineage>
        <taxon>Eukaryota</taxon>
        <taxon>Metazoa</taxon>
        <taxon>Cnidaria</taxon>
        <taxon>Anthozoa</taxon>
        <taxon>Hexacorallia</taxon>
        <taxon>Scleractinia</taxon>
        <taxon>Caryophylliina</taxon>
        <taxon>Caryophylliidae</taxon>
        <taxon>Desmophyllum</taxon>
    </lineage>
</organism>
<dbReference type="PANTHER" id="PTHR23083:SF464">
    <property type="entry name" value="TETRATRICOPEPTIDE REPEAT DOMAIN 7, ISOFORM A"/>
    <property type="match status" value="1"/>
</dbReference>
<sequence length="502" mass="56078">MSRRSKTSLENDIERSRWEEKWEHIPKLIEQLSSRTTTESSIDAVKKLLISESQLEIYLRDNPLGTTDAAQAKKNLEEAVTNLEKLVSQDKLGKAERSQEALLLLCKAHFVLEDFHSCVKYCNQAGADDICIDSQSKRKSKLVADGFAYKAMALEQLQSAGQSEVSDDDIISCYECAGDIGLWLVTDQASTQRPAVASQIMPLGRTLEIALQRAPVLLIKNGKVMEGVNRFRHLLRVVETKATLGLRKGLAKQLSQVLLRGVCERSYVKPLNILSSSPMISSTSSLRAVSKADLKATINVITYKHATFPLKPQMYNGDRNETEESLILLLLEEAMVSKDAELSQAPDKLAARRQTVADSESAYDLLTVALVRRAQYGMLAECLDRGMKVAFEEFHLWFQFALSLISAGKYRRALLVLKQCHQLRPDDSLVCLYAAKLCFNNLHMIDEGIKFAKRIVAMGDEKELSSRGYLALGIGYSLLASEACLRGERQQLQKQAIDTLQK</sequence>
<gene>
    <name evidence="4" type="primary">TTC7B_1</name>
    <name evidence="4" type="ORF">OS493_033490</name>
</gene>
<keyword evidence="5" id="KW-1185">Reference proteome</keyword>
<dbReference type="OrthoDB" id="29013at2759"/>
<accession>A0A9W9ZJ45</accession>
<comment type="similarity">
    <text evidence="2">Belongs to the YPP1 family.</text>
</comment>
<evidence type="ECO:0000313" key="4">
    <source>
        <dbReference type="EMBL" id="KAJ7382698.1"/>
    </source>
</evidence>
<evidence type="ECO:0000256" key="1">
    <source>
        <dbReference type="ARBA" id="ARBA00002550"/>
    </source>
</evidence>
<proteinExistence type="inferred from homology"/>
<evidence type="ECO:0000256" key="2">
    <source>
        <dbReference type="ARBA" id="ARBA00038251"/>
    </source>
</evidence>
<name>A0A9W9ZJ45_9CNID</name>
<dbReference type="InterPro" id="IPR011990">
    <property type="entry name" value="TPR-like_helical_dom_sf"/>
</dbReference>
<reference evidence="4" key="1">
    <citation type="submission" date="2023-01" db="EMBL/GenBank/DDBJ databases">
        <title>Genome assembly of the deep-sea coral Lophelia pertusa.</title>
        <authorList>
            <person name="Herrera S."/>
            <person name="Cordes E."/>
        </authorList>
    </citation>
    <scope>NUCLEOTIDE SEQUENCE</scope>
    <source>
        <strain evidence="4">USNM1676648</strain>
        <tissue evidence="4">Polyp</tissue>
    </source>
</reference>
<comment type="function">
    <text evidence="1">Involved in endocytosis.</text>
</comment>
<feature type="domain" description="Tetratricopeptide repeat protein 7 N-terminal" evidence="3">
    <location>
        <begin position="3"/>
        <end position="383"/>
    </location>
</feature>